<keyword evidence="2" id="KW-1185">Reference proteome</keyword>
<comment type="caution">
    <text evidence="1">The sequence shown here is derived from an EMBL/GenBank/DDBJ whole genome shotgun (WGS) entry which is preliminary data.</text>
</comment>
<organism evidence="1 2">
    <name type="scientific">Caerostris darwini</name>
    <dbReference type="NCBI Taxonomy" id="1538125"/>
    <lineage>
        <taxon>Eukaryota</taxon>
        <taxon>Metazoa</taxon>
        <taxon>Ecdysozoa</taxon>
        <taxon>Arthropoda</taxon>
        <taxon>Chelicerata</taxon>
        <taxon>Arachnida</taxon>
        <taxon>Araneae</taxon>
        <taxon>Araneomorphae</taxon>
        <taxon>Entelegynae</taxon>
        <taxon>Araneoidea</taxon>
        <taxon>Araneidae</taxon>
        <taxon>Caerostris</taxon>
    </lineage>
</organism>
<proteinExistence type="predicted"/>
<dbReference type="Proteomes" id="UP001054837">
    <property type="component" value="Unassembled WGS sequence"/>
</dbReference>
<dbReference type="EMBL" id="BPLQ01003460">
    <property type="protein sequence ID" value="GIY00647.1"/>
    <property type="molecule type" value="Genomic_DNA"/>
</dbReference>
<sequence length="99" mass="11891">MQCVYYFLIDCTKAYLLNPIYVQLKNIKHCPRSIFIFRMNELQFLMRWLPESGRIIVTHDFLIPHEEKGCRCLERLDFYLLILGRYFIFLNGKIDGAIP</sequence>
<protein>
    <submittedName>
        <fullName evidence="1">Uncharacterized protein</fullName>
    </submittedName>
</protein>
<accession>A0AAV4PXN3</accession>
<dbReference type="AlphaFoldDB" id="A0AAV4PXN3"/>
<reference evidence="1 2" key="1">
    <citation type="submission" date="2021-06" db="EMBL/GenBank/DDBJ databases">
        <title>Caerostris darwini draft genome.</title>
        <authorList>
            <person name="Kono N."/>
            <person name="Arakawa K."/>
        </authorList>
    </citation>
    <scope>NUCLEOTIDE SEQUENCE [LARGE SCALE GENOMIC DNA]</scope>
</reference>
<evidence type="ECO:0000313" key="1">
    <source>
        <dbReference type="EMBL" id="GIY00647.1"/>
    </source>
</evidence>
<gene>
    <name evidence="1" type="ORF">CDAR_457491</name>
</gene>
<name>A0AAV4PXN3_9ARAC</name>
<evidence type="ECO:0000313" key="2">
    <source>
        <dbReference type="Proteomes" id="UP001054837"/>
    </source>
</evidence>